<reference evidence="1" key="1">
    <citation type="journal article" date="2022" name="bioRxiv">
        <title>Sequencing and chromosome-scale assembly of the giantPleurodeles waltlgenome.</title>
        <authorList>
            <person name="Brown T."/>
            <person name="Elewa A."/>
            <person name="Iarovenko S."/>
            <person name="Subramanian E."/>
            <person name="Araus A.J."/>
            <person name="Petzold A."/>
            <person name="Susuki M."/>
            <person name="Suzuki K.-i.T."/>
            <person name="Hayashi T."/>
            <person name="Toyoda A."/>
            <person name="Oliveira C."/>
            <person name="Osipova E."/>
            <person name="Leigh N.D."/>
            <person name="Simon A."/>
            <person name="Yun M.H."/>
        </authorList>
    </citation>
    <scope>NUCLEOTIDE SEQUENCE</scope>
    <source>
        <strain evidence="1">20211129_DDA</strain>
        <tissue evidence="1">Liver</tissue>
    </source>
</reference>
<evidence type="ECO:0000313" key="2">
    <source>
        <dbReference type="Proteomes" id="UP001066276"/>
    </source>
</evidence>
<gene>
    <name evidence="1" type="ORF">NDU88_006776</name>
</gene>
<name>A0AAV7SQG0_PLEWA</name>
<keyword evidence="2" id="KW-1185">Reference proteome</keyword>
<sequence length="167" mass="18777">MRFTRPSCPRGTEAEAARAWVPPAVKRRHVGSMSSPVGIFKGRDACPLGFLEVWGIQTRRSEHGFQQAPDVLFIYIIAKPIYFIQPSPLAVFIFPPDEQGPRSPWPSEDALHMYPPWEPFKAHNKPAYDDCQYPCSVIYEAVPLSSLEAPTQRQASLGSSYVWSGEQ</sequence>
<evidence type="ECO:0000313" key="1">
    <source>
        <dbReference type="EMBL" id="KAJ1166372.1"/>
    </source>
</evidence>
<dbReference type="EMBL" id="JANPWB010000008">
    <property type="protein sequence ID" value="KAJ1166372.1"/>
    <property type="molecule type" value="Genomic_DNA"/>
</dbReference>
<protein>
    <submittedName>
        <fullName evidence="1">Uncharacterized protein</fullName>
    </submittedName>
</protein>
<organism evidence="1 2">
    <name type="scientific">Pleurodeles waltl</name>
    <name type="common">Iberian ribbed newt</name>
    <dbReference type="NCBI Taxonomy" id="8319"/>
    <lineage>
        <taxon>Eukaryota</taxon>
        <taxon>Metazoa</taxon>
        <taxon>Chordata</taxon>
        <taxon>Craniata</taxon>
        <taxon>Vertebrata</taxon>
        <taxon>Euteleostomi</taxon>
        <taxon>Amphibia</taxon>
        <taxon>Batrachia</taxon>
        <taxon>Caudata</taxon>
        <taxon>Salamandroidea</taxon>
        <taxon>Salamandridae</taxon>
        <taxon>Pleurodelinae</taxon>
        <taxon>Pleurodeles</taxon>
    </lineage>
</organism>
<comment type="caution">
    <text evidence="1">The sequence shown here is derived from an EMBL/GenBank/DDBJ whole genome shotgun (WGS) entry which is preliminary data.</text>
</comment>
<dbReference type="Proteomes" id="UP001066276">
    <property type="component" value="Chromosome 4_2"/>
</dbReference>
<proteinExistence type="predicted"/>
<dbReference type="AlphaFoldDB" id="A0AAV7SQG0"/>
<accession>A0AAV7SQG0</accession>